<proteinExistence type="predicted"/>
<keyword evidence="3" id="KW-0732">Signal</keyword>
<keyword evidence="2" id="KW-0720">Serine protease</keyword>
<gene>
    <name evidence="5" type="ORF">ACFYG5_16495</name>
</gene>
<feature type="chain" id="PRO_5044491167" evidence="3">
    <location>
        <begin position="25"/>
        <end position="685"/>
    </location>
</feature>
<dbReference type="InterPro" id="IPR011659">
    <property type="entry name" value="WD40"/>
</dbReference>
<dbReference type="Pfam" id="PF00326">
    <property type="entry name" value="Peptidase_S9"/>
    <property type="match status" value="1"/>
</dbReference>
<dbReference type="EMBL" id="CP170721">
    <property type="protein sequence ID" value="XIA18144.1"/>
    <property type="molecule type" value="Genomic_DNA"/>
</dbReference>
<accession>A0AB74USB6</accession>
<protein>
    <submittedName>
        <fullName evidence="5">Prolyl oligopeptidase family serine peptidase</fullName>
    </submittedName>
</protein>
<dbReference type="SUPFAM" id="SSF82171">
    <property type="entry name" value="DPP6 N-terminal domain-like"/>
    <property type="match status" value="1"/>
</dbReference>
<evidence type="ECO:0000256" key="3">
    <source>
        <dbReference type="SAM" id="SignalP"/>
    </source>
</evidence>
<sequence length="685" mass="73086">MPKRTHLIAPLSLLCLALAPNAFADAPTVDPRIEQVLTELGKAQSIQATAISPDGRQLAWVIRRDDKPAIEVANADGSHARRVSAAATPGSCAESGIAWAPDSRHLAFVSNCNVDLTSTRVMQNDIYLADTRGSTAPARLAALKGYVRALQWTDDGKSLGFLYVAGATRHASAVAAAKRPAGEIGVSGVEVQRVASLDVASGALHELTPAGMYAYEFDWSPDGSRIAYTAAPPPGDNNWWIARLYVQPAQVDAAATVLVDPADTASGSLHGLQIALPRWSPDASRIAFIGGLMSDQGATGGDIYAVPAAGGTLVDLTPGIKVTPSWLRWTSPRAMLVSQVSNGQSQLADYAVSATRAQQQRVHFTVPGSIGDGSASMAMSLSADLRHVAFLQSSYASASEVHAGALGNTAPPAVTSFNAGLKPAWGKAESVEWNNEGFHVQGWLLYPAHYDPKKTYPMVVVVHGGPSSAVIPRWPGVGYGAAPLSALGYFVFQPNPRGSFGQGEKYVQANRKDFGYGDLRDILAGVDAVEKQFPVDDNRLGLTGWSYGGFMSMFAPTQTQRFRAVVAGAGISNWQSYYGQNLIDQWMPPFFGASVYDDPAVYAKSSAINFIKQVKTPMLIVVGDRDAECPAPQSFEMWHALRAQGVPTSLVVYPDEGHHFVDPAHQRDVLQRALGWFQKYLPAGG</sequence>
<organism evidence="5">
    <name type="scientific">Rhodanobacter sp. FW102-FHT14D07</name>
    <dbReference type="NCBI Taxonomy" id="3351462"/>
    <lineage>
        <taxon>Bacteria</taxon>
        <taxon>Pseudomonadati</taxon>
        <taxon>Pseudomonadota</taxon>
        <taxon>Gammaproteobacteria</taxon>
        <taxon>Lysobacterales</taxon>
        <taxon>Rhodanobacteraceae</taxon>
        <taxon>Rhodanobacter</taxon>
    </lineage>
</organism>
<dbReference type="GO" id="GO:0004252">
    <property type="term" value="F:serine-type endopeptidase activity"/>
    <property type="evidence" value="ECO:0007669"/>
    <property type="project" value="TreeGrafter"/>
</dbReference>
<dbReference type="PANTHER" id="PTHR42776">
    <property type="entry name" value="SERINE PEPTIDASE S9 FAMILY MEMBER"/>
    <property type="match status" value="1"/>
</dbReference>
<reference evidence="5" key="1">
    <citation type="submission" date="2024-10" db="EMBL/GenBank/DDBJ databases">
        <authorList>
            <person name="Lesea H.P."/>
            <person name="Kuehl J.V."/>
            <person name="Chandonia J.-M."/>
        </authorList>
    </citation>
    <scope>NUCLEOTIDE SEQUENCE</scope>
    <source>
        <strain evidence="5">FW102-FHT14D07</strain>
    </source>
</reference>
<dbReference type="GO" id="GO:0006508">
    <property type="term" value="P:proteolysis"/>
    <property type="evidence" value="ECO:0007669"/>
    <property type="project" value="InterPro"/>
</dbReference>
<dbReference type="InterPro" id="IPR011042">
    <property type="entry name" value="6-blade_b-propeller_TolB-like"/>
</dbReference>
<dbReference type="AlphaFoldDB" id="A0AB74USB6"/>
<keyword evidence="2" id="KW-0645">Protease</keyword>
<dbReference type="Gene3D" id="2.120.10.30">
    <property type="entry name" value="TolB, C-terminal domain"/>
    <property type="match status" value="2"/>
</dbReference>
<evidence type="ECO:0000313" key="5">
    <source>
        <dbReference type="EMBL" id="XIA18144.1"/>
    </source>
</evidence>
<dbReference type="InterPro" id="IPR001375">
    <property type="entry name" value="Peptidase_S9_cat"/>
</dbReference>
<name>A0AB74USB6_9GAMM</name>
<evidence type="ECO:0000256" key="1">
    <source>
        <dbReference type="ARBA" id="ARBA00022801"/>
    </source>
</evidence>
<feature type="domain" description="Peptidase S9 prolyl oligopeptidase catalytic" evidence="4">
    <location>
        <begin position="482"/>
        <end position="681"/>
    </location>
</feature>
<dbReference type="SUPFAM" id="SSF53474">
    <property type="entry name" value="alpha/beta-Hydrolases"/>
    <property type="match status" value="1"/>
</dbReference>
<dbReference type="RefSeq" id="WP_395120743.1">
    <property type="nucleotide sequence ID" value="NZ_CP170721.1"/>
</dbReference>
<evidence type="ECO:0000259" key="4">
    <source>
        <dbReference type="Pfam" id="PF00326"/>
    </source>
</evidence>
<dbReference type="Gene3D" id="3.40.50.1820">
    <property type="entry name" value="alpha/beta hydrolase"/>
    <property type="match status" value="1"/>
</dbReference>
<feature type="signal peptide" evidence="3">
    <location>
        <begin position="1"/>
        <end position="24"/>
    </location>
</feature>
<keyword evidence="1" id="KW-0378">Hydrolase</keyword>
<dbReference type="PANTHER" id="PTHR42776:SF27">
    <property type="entry name" value="DIPEPTIDYL PEPTIDASE FAMILY MEMBER 6"/>
    <property type="match status" value="1"/>
</dbReference>
<evidence type="ECO:0000256" key="2">
    <source>
        <dbReference type="ARBA" id="ARBA00022825"/>
    </source>
</evidence>
<dbReference type="Pfam" id="PF07676">
    <property type="entry name" value="PD40"/>
    <property type="match status" value="2"/>
</dbReference>
<dbReference type="InterPro" id="IPR029058">
    <property type="entry name" value="AB_hydrolase_fold"/>
</dbReference>